<evidence type="ECO:0000259" key="9">
    <source>
        <dbReference type="PROSITE" id="PS50928"/>
    </source>
</evidence>
<feature type="transmembrane region" description="Helical" evidence="7">
    <location>
        <begin position="217"/>
        <end position="238"/>
    </location>
</feature>
<evidence type="ECO:0000313" key="10">
    <source>
        <dbReference type="EMBL" id="GIJ04824.1"/>
    </source>
</evidence>
<feature type="transmembrane region" description="Helical" evidence="7">
    <location>
        <begin position="139"/>
        <end position="160"/>
    </location>
</feature>
<dbReference type="Proteomes" id="UP000652013">
    <property type="component" value="Unassembled WGS sequence"/>
</dbReference>
<gene>
    <name evidence="10" type="ORF">Sya03_41760</name>
</gene>
<evidence type="ECO:0000256" key="7">
    <source>
        <dbReference type="RuleBase" id="RU363032"/>
    </source>
</evidence>
<accession>A0A8J3YBH0</accession>
<name>A0A8J3YBH0_9ACTN</name>
<evidence type="ECO:0000256" key="4">
    <source>
        <dbReference type="ARBA" id="ARBA00022692"/>
    </source>
</evidence>
<feature type="transmembrane region" description="Helical" evidence="7">
    <location>
        <begin position="172"/>
        <end position="191"/>
    </location>
</feature>
<dbReference type="Pfam" id="PF00528">
    <property type="entry name" value="BPD_transp_1"/>
    <property type="match status" value="1"/>
</dbReference>
<dbReference type="CDD" id="cd06261">
    <property type="entry name" value="TM_PBP2"/>
    <property type="match status" value="1"/>
</dbReference>
<dbReference type="GO" id="GO:0005886">
    <property type="term" value="C:plasma membrane"/>
    <property type="evidence" value="ECO:0007669"/>
    <property type="project" value="UniProtKB-SubCell"/>
</dbReference>
<dbReference type="AlphaFoldDB" id="A0A8J3YBH0"/>
<dbReference type="SUPFAM" id="SSF161098">
    <property type="entry name" value="MetI-like"/>
    <property type="match status" value="1"/>
</dbReference>
<evidence type="ECO:0000256" key="5">
    <source>
        <dbReference type="ARBA" id="ARBA00022989"/>
    </source>
</evidence>
<keyword evidence="11" id="KW-1185">Reference proteome</keyword>
<feature type="domain" description="ABC transmembrane type-1" evidence="9">
    <location>
        <begin position="104"/>
        <end position="295"/>
    </location>
</feature>
<organism evidence="10 11">
    <name type="scientific">Spirilliplanes yamanashiensis</name>
    <dbReference type="NCBI Taxonomy" id="42233"/>
    <lineage>
        <taxon>Bacteria</taxon>
        <taxon>Bacillati</taxon>
        <taxon>Actinomycetota</taxon>
        <taxon>Actinomycetes</taxon>
        <taxon>Micromonosporales</taxon>
        <taxon>Micromonosporaceae</taxon>
        <taxon>Spirilliplanes</taxon>
    </lineage>
</organism>
<dbReference type="EMBL" id="BOOY01000030">
    <property type="protein sequence ID" value="GIJ04824.1"/>
    <property type="molecule type" value="Genomic_DNA"/>
</dbReference>
<dbReference type="InterPro" id="IPR000515">
    <property type="entry name" value="MetI-like"/>
</dbReference>
<evidence type="ECO:0000256" key="6">
    <source>
        <dbReference type="ARBA" id="ARBA00023136"/>
    </source>
</evidence>
<dbReference type="Gene3D" id="1.10.3720.10">
    <property type="entry name" value="MetI-like"/>
    <property type="match status" value="1"/>
</dbReference>
<feature type="transmembrane region" description="Helical" evidence="7">
    <location>
        <begin position="103"/>
        <end position="127"/>
    </location>
</feature>
<dbReference type="GO" id="GO:0055085">
    <property type="term" value="P:transmembrane transport"/>
    <property type="evidence" value="ECO:0007669"/>
    <property type="project" value="InterPro"/>
</dbReference>
<keyword evidence="5 7" id="KW-1133">Transmembrane helix</keyword>
<dbReference type="PROSITE" id="PS50928">
    <property type="entry name" value="ABC_TM1"/>
    <property type="match status" value="1"/>
</dbReference>
<feature type="transmembrane region" description="Helical" evidence="7">
    <location>
        <begin position="276"/>
        <end position="295"/>
    </location>
</feature>
<evidence type="ECO:0000256" key="3">
    <source>
        <dbReference type="ARBA" id="ARBA00022475"/>
    </source>
</evidence>
<keyword evidence="2 7" id="KW-0813">Transport</keyword>
<keyword evidence="6 7" id="KW-0472">Membrane</keyword>
<evidence type="ECO:0000256" key="1">
    <source>
        <dbReference type="ARBA" id="ARBA00004651"/>
    </source>
</evidence>
<evidence type="ECO:0000256" key="2">
    <source>
        <dbReference type="ARBA" id="ARBA00022448"/>
    </source>
</evidence>
<dbReference type="PANTHER" id="PTHR43744">
    <property type="entry name" value="ABC TRANSPORTER PERMEASE PROTEIN MG189-RELATED-RELATED"/>
    <property type="match status" value="1"/>
</dbReference>
<comment type="subcellular location">
    <subcellularLocation>
        <location evidence="1 7">Cell membrane</location>
        <topology evidence="1 7">Multi-pass membrane protein</topology>
    </subcellularLocation>
</comment>
<comment type="similarity">
    <text evidence="7">Belongs to the binding-protein-dependent transport system permease family.</text>
</comment>
<comment type="caution">
    <text evidence="10">The sequence shown here is derived from an EMBL/GenBank/DDBJ whole genome shotgun (WGS) entry which is preliminary data.</text>
</comment>
<dbReference type="PANTHER" id="PTHR43744:SF4">
    <property type="entry name" value="OSMOPROTECTIVE COMPOUNDS UPTAKE PERMEASE PROTEIN GGTD"/>
    <property type="match status" value="1"/>
</dbReference>
<evidence type="ECO:0000256" key="8">
    <source>
        <dbReference type="SAM" id="MobiDB-lite"/>
    </source>
</evidence>
<keyword evidence="3" id="KW-1003">Cell membrane</keyword>
<feature type="region of interest" description="Disordered" evidence="8">
    <location>
        <begin position="1"/>
        <end position="28"/>
    </location>
</feature>
<feature type="transmembrane region" description="Helical" evidence="7">
    <location>
        <begin position="244"/>
        <end position="264"/>
    </location>
</feature>
<feature type="transmembrane region" description="Helical" evidence="7">
    <location>
        <begin position="37"/>
        <end position="59"/>
    </location>
</feature>
<sequence length="310" mass="33579">MTTTSNTPPPVAAPAHTQTKATKLTGGHGDKIHRPSWFARIVVGILCFVWIVPTVGLLVTSFRGPEDALTSGWWTALASPFDLTQWTIANYSEVWTEGGMGRAFLNSFVVSVPATIIPIMIAAFAAYAFTFMEFRGRDVLFVVIVGLLVVPNQVALVPLLRIYSDLGLNGTFLSVWLAHAGFGMPLAIYILRNYMATLPRGIIESAKVDGANHFATFWRLIVPMSVPALASFAIFQFLWVWNDLLIALVFLGTGDNAVVTVNVASLVGSQGQGWQLLTAGAFLSMVVPLLVFVSLQRYFVRGLTAGSVKG</sequence>
<keyword evidence="4 7" id="KW-0812">Transmembrane</keyword>
<evidence type="ECO:0000313" key="11">
    <source>
        <dbReference type="Proteomes" id="UP000652013"/>
    </source>
</evidence>
<proteinExistence type="inferred from homology"/>
<dbReference type="InterPro" id="IPR035906">
    <property type="entry name" value="MetI-like_sf"/>
</dbReference>
<protein>
    <submittedName>
        <fullName evidence="10">Sugar ABC transporter permease</fullName>
    </submittedName>
</protein>
<dbReference type="RefSeq" id="WP_203940060.1">
    <property type="nucleotide sequence ID" value="NZ_BAAAGJ010000005.1"/>
</dbReference>
<reference evidence="10" key="1">
    <citation type="submission" date="2021-01" db="EMBL/GenBank/DDBJ databases">
        <title>Whole genome shotgun sequence of Spirilliplanes yamanashiensis NBRC 15828.</title>
        <authorList>
            <person name="Komaki H."/>
            <person name="Tamura T."/>
        </authorList>
    </citation>
    <scope>NUCLEOTIDE SEQUENCE</scope>
    <source>
        <strain evidence="10">NBRC 15828</strain>
    </source>
</reference>